<proteinExistence type="predicted"/>
<evidence type="ECO:0000256" key="1">
    <source>
        <dbReference type="SAM" id="MobiDB-lite"/>
    </source>
</evidence>
<comment type="caution">
    <text evidence="2">The sequence shown here is derived from an EMBL/GenBank/DDBJ whole genome shotgun (WGS) entry which is preliminary data.</text>
</comment>
<feature type="compositionally biased region" description="Low complexity" evidence="1">
    <location>
        <begin position="10"/>
        <end position="28"/>
    </location>
</feature>
<reference evidence="2 3" key="1">
    <citation type="journal article" date="2024" name="BMC Biol.">
        <title>Comparative genomics of Ascetosporea gives new insight into the evolutionary basis for animal parasitism in Rhizaria.</title>
        <authorList>
            <person name="Hiltunen Thoren M."/>
            <person name="Onut-Brannstrom I."/>
            <person name="Alfjorden A."/>
            <person name="Peckova H."/>
            <person name="Swords F."/>
            <person name="Hooper C."/>
            <person name="Holzer A.S."/>
            <person name="Bass D."/>
            <person name="Burki F."/>
        </authorList>
    </citation>
    <scope>NUCLEOTIDE SEQUENCE [LARGE SCALE GENOMIC DNA]</scope>
    <source>
        <strain evidence="2">20-A016</strain>
    </source>
</reference>
<protein>
    <submittedName>
        <fullName evidence="2">Uncharacterized protein</fullName>
    </submittedName>
</protein>
<evidence type="ECO:0000313" key="3">
    <source>
        <dbReference type="Proteomes" id="UP001439008"/>
    </source>
</evidence>
<organism evidence="2 3">
    <name type="scientific">Bonamia ostreae</name>
    <dbReference type="NCBI Taxonomy" id="126728"/>
    <lineage>
        <taxon>Eukaryota</taxon>
        <taxon>Sar</taxon>
        <taxon>Rhizaria</taxon>
        <taxon>Endomyxa</taxon>
        <taxon>Ascetosporea</taxon>
        <taxon>Haplosporida</taxon>
        <taxon>Bonamia</taxon>
    </lineage>
</organism>
<feature type="region of interest" description="Disordered" evidence="1">
    <location>
        <begin position="71"/>
        <end position="90"/>
    </location>
</feature>
<feature type="compositionally biased region" description="Low complexity" evidence="1">
    <location>
        <begin position="79"/>
        <end position="89"/>
    </location>
</feature>
<accession>A0ABV2ASN8</accession>
<dbReference type="Proteomes" id="UP001439008">
    <property type="component" value="Unassembled WGS sequence"/>
</dbReference>
<evidence type="ECO:0000313" key="2">
    <source>
        <dbReference type="EMBL" id="MES1922662.1"/>
    </source>
</evidence>
<gene>
    <name evidence="2" type="ORF">MHBO_004180</name>
</gene>
<dbReference type="EMBL" id="JBDODL010003357">
    <property type="protein sequence ID" value="MES1922662.1"/>
    <property type="molecule type" value="Genomic_DNA"/>
</dbReference>
<feature type="region of interest" description="Disordered" evidence="1">
    <location>
        <begin position="1"/>
        <end position="60"/>
    </location>
</feature>
<keyword evidence="3" id="KW-1185">Reference proteome</keyword>
<name>A0ABV2ASN8_9EUKA</name>
<sequence>MGDSKEDRVVPSSTVSSDETSSLESISPERLTKKRKYSSSETDDITIVTDSSESHDERPKICRITSDVSDRSVDGVTTSGSELRSSSESPILDMEIPSKTSDWDDHVFPNLRIEVIPEVSAPYVVFSSYSDFLESQKHKRSKIIAMMNDYESLGERKIVLDCYKYAMEHIIDFEYEHIDHIPVHRVEELYESTKTLDKTLLRDWMKQSAGSDLKAGTKEKCKR</sequence>